<sequence length="214" mass="23343">MGFTRLLTSLLAISGSVLAQSSTSYTDPDNGITFQGYTDTTTNVTYGFVFPSGSDSDDEFIGEIISPVANQWVGICLGGTMLDNLLLVTWPYGDSVVYSPRYATSYSLPALYAGPTITALPSTTVNDTYWKFVYRCQNCTTWTGGSIDLTSTNSTLAWALSTVAVDDPSDPDSAFAKHTDGSCHCNPFRSSAYQCSHRWCILRELLRCPERVLL</sequence>
<organism evidence="1 2">
    <name type="scientific">Leucogyrophana mollusca</name>
    <dbReference type="NCBI Taxonomy" id="85980"/>
    <lineage>
        <taxon>Eukaryota</taxon>
        <taxon>Fungi</taxon>
        <taxon>Dikarya</taxon>
        <taxon>Basidiomycota</taxon>
        <taxon>Agaricomycotina</taxon>
        <taxon>Agaricomycetes</taxon>
        <taxon>Agaricomycetidae</taxon>
        <taxon>Boletales</taxon>
        <taxon>Boletales incertae sedis</taxon>
        <taxon>Leucogyrophana</taxon>
    </lineage>
</organism>
<protein>
    <submittedName>
        <fullName evidence="1">CBD9-like protein</fullName>
    </submittedName>
</protein>
<comment type="caution">
    <text evidence="1">The sequence shown here is derived from an EMBL/GenBank/DDBJ whole genome shotgun (WGS) entry which is preliminary data.</text>
</comment>
<gene>
    <name evidence="1" type="ORF">BV22DRAFT_1107491</name>
</gene>
<evidence type="ECO:0000313" key="2">
    <source>
        <dbReference type="Proteomes" id="UP000790709"/>
    </source>
</evidence>
<keyword evidence="2" id="KW-1185">Reference proteome</keyword>
<dbReference type="EMBL" id="MU266556">
    <property type="protein sequence ID" value="KAH7920847.1"/>
    <property type="molecule type" value="Genomic_DNA"/>
</dbReference>
<dbReference type="Proteomes" id="UP000790709">
    <property type="component" value="Unassembled WGS sequence"/>
</dbReference>
<reference evidence="1" key="1">
    <citation type="journal article" date="2021" name="New Phytol.">
        <title>Evolutionary innovations through gain and loss of genes in the ectomycorrhizal Boletales.</title>
        <authorList>
            <person name="Wu G."/>
            <person name="Miyauchi S."/>
            <person name="Morin E."/>
            <person name="Kuo A."/>
            <person name="Drula E."/>
            <person name="Varga T."/>
            <person name="Kohler A."/>
            <person name="Feng B."/>
            <person name="Cao Y."/>
            <person name="Lipzen A."/>
            <person name="Daum C."/>
            <person name="Hundley H."/>
            <person name="Pangilinan J."/>
            <person name="Johnson J."/>
            <person name="Barry K."/>
            <person name="LaButti K."/>
            <person name="Ng V."/>
            <person name="Ahrendt S."/>
            <person name="Min B."/>
            <person name="Choi I.G."/>
            <person name="Park H."/>
            <person name="Plett J.M."/>
            <person name="Magnuson J."/>
            <person name="Spatafora J.W."/>
            <person name="Nagy L.G."/>
            <person name="Henrissat B."/>
            <person name="Grigoriev I.V."/>
            <person name="Yang Z.L."/>
            <person name="Xu J."/>
            <person name="Martin F.M."/>
        </authorList>
    </citation>
    <scope>NUCLEOTIDE SEQUENCE</scope>
    <source>
        <strain evidence="1">KUC20120723A-06</strain>
    </source>
</reference>
<name>A0ACB8B628_9AGAM</name>
<proteinExistence type="predicted"/>
<evidence type="ECO:0000313" key="1">
    <source>
        <dbReference type="EMBL" id="KAH7920847.1"/>
    </source>
</evidence>
<accession>A0ACB8B628</accession>